<reference evidence="2 3" key="1">
    <citation type="submission" date="2024-01" db="EMBL/GenBank/DDBJ databases">
        <title>The complete chloroplast genome sequence of Lithospermum erythrorhizon: insights into the phylogenetic relationship among Boraginaceae species and the maternal lineages of purple gromwells.</title>
        <authorList>
            <person name="Okada T."/>
            <person name="Watanabe K."/>
        </authorList>
    </citation>
    <scope>NUCLEOTIDE SEQUENCE [LARGE SCALE GENOMIC DNA]</scope>
</reference>
<feature type="region of interest" description="Disordered" evidence="1">
    <location>
        <begin position="27"/>
        <end position="59"/>
    </location>
</feature>
<comment type="caution">
    <text evidence="2">The sequence shown here is derived from an EMBL/GenBank/DDBJ whole genome shotgun (WGS) entry which is preliminary data.</text>
</comment>
<evidence type="ECO:0000313" key="2">
    <source>
        <dbReference type="EMBL" id="GAA0157980.1"/>
    </source>
</evidence>
<evidence type="ECO:0000256" key="1">
    <source>
        <dbReference type="SAM" id="MobiDB-lite"/>
    </source>
</evidence>
<dbReference type="EMBL" id="BAABME010003226">
    <property type="protein sequence ID" value="GAA0157980.1"/>
    <property type="molecule type" value="Genomic_DNA"/>
</dbReference>
<feature type="compositionally biased region" description="Basic and acidic residues" evidence="1">
    <location>
        <begin position="118"/>
        <end position="128"/>
    </location>
</feature>
<evidence type="ECO:0008006" key="4">
    <source>
        <dbReference type="Google" id="ProtNLM"/>
    </source>
</evidence>
<sequence>MPGFKTFRGFGDPGNHLKSFDSQLSFWASDDEGTGGENICSIGRQKDTPKPLKLKVPPNPRDEKKLCEYHKYHGHDTDECRLLNAEIENLIRQGQLKEFVRKDQGSPSRLRGRTPPRRNTDSDKDHDAAPQITRRVNTISGGIAGGGDTSNARRRYARIFVYSLAPMMTID</sequence>
<gene>
    <name evidence="2" type="ORF">LIER_15123</name>
</gene>
<dbReference type="Proteomes" id="UP001454036">
    <property type="component" value="Unassembled WGS sequence"/>
</dbReference>
<evidence type="ECO:0000313" key="3">
    <source>
        <dbReference type="Proteomes" id="UP001454036"/>
    </source>
</evidence>
<accession>A0AAV3Q387</accession>
<keyword evidence="3" id="KW-1185">Reference proteome</keyword>
<proteinExistence type="predicted"/>
<organism evidence="2 3">
    <name type="scientific">Lithospermum erythrorhizon</name>
    <name type="common">Purple gromwell</name>
    <name type="synonym">Lithospermum officinale var. erythrorhizon</name>
    <dbReference type="NCBI Taxonomy" id="34254"/>
    <lineage>
        <taxon>Eukaryota</taxon>
        <taxon>Viridiplantae</taxon>
        <taxon>Streptophyta</taxon>
        <taxon>Embryophyta</taxon>
        <taxon>Tracheophyta</taxon>
        <taxon>Spermatophyta</taxon>
        <taxon>Magnoliopsida</taxon>
        <taxon>eudicotyledons</taxon>
        <taxon>Gunneridae</taxon>
        <taxon>Pentapetalae</taxon>
        <taxon>asterids</taxon>
        <taxon>lamiids</taxon>
        <taxon>Boraginales</taxon>
        <taxon>Boraginaceae</taxon>
        <taxon>Boraginoideae</taxon>
        <taxon>Lithospermeae</taxon>
        <taxon>Lithospermum</taxon>
    </lineage>
</organism>
<name>A0AAV3Q387_LITER</name>
<protein>
    <recommendedName>
        <fullName evidence="4">Reverse transcriptase domain-containing protein</fullName>
    </recommendedName>
</protein>
<feature type="region of interest" description="Disordered" evidence="1">
    <location>
        <begin position="98"/>
        <end position="148"/>
    </location>
</feature>
<dbReference type="AlphaFoldDB" id="A0AAV3Q387"/>